<dbReference type="Proteomes" id="UP001201163">
    <property type="component" value="Unassembled WGS sequence"/>
</dbReference>
<dbReference type="SMART" id="SM00220">
    <property type="entry name" value="S_TKc"/>
    <property type="match status" value="1"/>
</dbReference>
<dbReference type="GO" id="GO:0007165">
    <property type="term" value="P:signal transduction"/>
    <property type="evidence" value="ECO:0007669"/>
    <property type="project" value="TreeGrafter"/>
</dbReference>
<keyword evidence="10" id="KW-1185">Reference proteome</keyword>
<feature type="binding site" evidence="6">
    <location>
        <position position="75"/>
    </location>
    <ligand>
        <name>ATP</name>
        <dbReference type="ChEBI" id="CHEBI:30616"/>
    </ligand>
</feature>
<name>A0AAD4Q7W4_9AGAM</name>
<dbReference type="PANTHER" id="PTHR43895">
    <property type="entry name" value="CALCIUM/CALMODULIN-DEPENDENT PROTEIN KINASE KINASE-RELATED"/>
    <property type="match status" value="1"/>
</dbReference>
<evidence type="ECO:0000256" key="3">
    <source>
        <dbReference type="ARBA" id="ARBA00022741"/>
    </source>
</evidence>
<dbReference type="InterPro" id="IPR000719">
    <property type="entry name" value="Prot_kinase_dom"/>
</dbReference>
<keyword evidence="5 6" id="KW-0067">ATP-binding</keyword>
<dbReference type="GO" id="GO:0005524">
    <property type="term" value="F:ATP binding"/>
    <property type="evidence" value="ECO:0007669"/>
    <property type="project" value="UniProtKB-UniRule"/>
</dbReference>
<dbReference type="InterPro" id="IPR017441">
    <property type="entry name" value="Protein_kinase_ATP_BS"/>
</dbReference>
<feature type="region of interest" description="Disordered" evidence="7">
    <location>
        <begin position="749"/>
        <end position="770"/>
    </location>
</feature>
<feature type="compositionally biased region" description="Acidic residues" evidence="7">
    <location>
        <begin position="755"/>
        <end position="768"/>
    </location>
</feature>
<dbReference type="AlphaFoldDB" id="A0AAD4Q7W4"/>
<evidence type="ECO:0000313" key="9">
    <source>
        <dbReference type="EMBL" id="KAH8991180.1"/>
    </source>
</evidence>
<dbReference type="InterPro" id="IPR011009">
    <property type="entry name" value="Kinase-like_dom_sf"/>
</dbReference>
<keyword evidence="3 6" id="KW-0547">Nucleotide-binding</keyword>
<keyword evidence="1" id="KW-0723">Serine/threonine-protein kinase</keyword>
<evidence type="ECO:0000313" key="10">
    <source>
        <dbReference type="Proteomes" id="UP001201163"/>
    </source>
</evidence>
<evidence type="ECO:0000256" key="4">
    <source>
        <dbReference type="ARBA" id="ARBA00022777"/>
    </source>
</evidence>
<evidence type="ECO:0000256" key="1">
    <source>
        <dbReference type="ARBA" id="ARBA00022527"/>
    </source>
</evidence>
<evidence type="ECO:0000256" key="7">
    <source>
        <dbReference type="SAM" id="MobiDB-lite"/>
    </source>
</evidence>
<dbReference type="Gene3D" id="3.30.200.20">
    <property type="entry name" value="Phosphorylase Kinase, domain 1"/>
    <property type="match status" value="1"/>
</dbReference>
<evidence type="ECO:0000256" key="6">
    <source>
        <dbReference type="PROSITE-ProRule" id="PRU10141"/>
    </source>
</evidence>
<accession>A0AAD4Q7W4</accession>
<organism evidence="9 10">
    <name type="scientific">Lactarius akahatsu</name>
    <dbReference type="NCBI Taxonomy" id="416441"/>
    <lineage>
        <taxon>Eukaryota</taxon>
        <taxon>Fungi</taxon>
        <taxon>Dikarya</taxon>
        <taxon>Basidiomycota</taxon>
        <taxon>Agaricomycotina</taxon>
        <taxon>Agaricomycetes</taxon>
        <taxon>Russulales</taxon>
        <taxon>Russulaceae</taxon>
        <taxon>Lactarius</taxon>
    </lineage>
</organism>
<sequence>MDPAGLQVMNSRLPFDPTADVRITHTVHQGRASDHQTRGLILNHYLRGASVGQGQHGTVYKCYDLTRNNIEVAIKVVSRHNPRDRLNQLRRNKIPRSGPHLPVTDNLGSQEYKIKKEIAIMKLCRHPHVVRLLEVIDDKLYQKVYMVMEFLGGGEIKWRDSENNPVLRVDQSRRICRDVILGLEYLHFQGIIHRDIKPANLMWTSDRRTVKITDFGVAHISAAQRFAGSGRNHPATGAMTMAESDNDLQLLFDDSELCKTAGTPSFLAPEVVYDFGSEIPPLPSSEVLAIRDSNSATTLHPSSPPPPPHRPPITKAIDVWAFGVTLYCLLFGRTPFRVESNQEFALYGVIRTQDWDVPQFMGLDHIPTKGRHHDCLDDGPCSEGAEIIKLLERLLEKDMNKRITLDEVKRHRWFLRDIPDRERWVRETLPDSKVVTTITEDAISDAVSPIRFRWRQRLTNRLTSFLRTVRPKRSFRSADGHSDSDDVGVRSLPSVRINRFSTRNDTSRRTGAPQPNVSHTRSHPVQSSSRSLREAPASHTRSETHHRQMPSSSRSLTHRSVVDISSPPRSKSSDTRPQASSSGGASHANKGLEKRRGSVSHLVPTDRHAAASLHSNATSPDEPRPRSRFSLSSLRWRRGDPPASTTPSATTSTPATPPMPSREPSGSAYQPGPEPAPAAPVLVETDAAPAMRASSWGDVGEYGRLLRAHEAASMHSGAGEYDEPLDLDVVVVGAGGVSSYCSEGFGSGDAGGADGDGDADADASDGDSDSFFARRHHLLPHAVYRGGDIDDDDDDD</sequence>
<feature type="region of interest" description="Disordered" evidence="7">
    <location>
        <begin position="495"/>
        <end position="679"/>
    </location>
</feature>
<evidence type="ECO:0000259" key="8">
    <source>
        <dbReference type="PROSITE" id="PS50011"/>
    </source>
</evidence>
<dbReference type="GO" id="GO:0004674">
    <property type="term" value="F:protein serine/threonine kinase activity"/>
    <property type="evidence" value="ECO:0007669"/>
    <property type="project" value="UniProtKB-KW"/>
</dbReference>
<proteinExistence type="predicted"/>
<comment type="caution">
    <text evidence="9">The sequence shown here is derived from an EMBL/GenBank/DDBJ whole genome shotgun (WGS) entry which is preliminary data.</text>
</comment>
<feature type="compositionally biased region" description="Polar residues" evidence="7">
    <location>
        <begin position="567"/>
        <end position="584"/>
    </location>
</feature>
<evidence type="ECO:0000256" key="2">
    <source>
        <dbReference type="ARBA" id="ARBA00022679"/>
    </source>
</evidence>
<dbReference type="EMBL" id="JAKELL010000027">
    <property type="protein sequence ID" value="KAH8991180.1"/>
    <property type="molecule type" value="Genomic_DNA"/>
</dbReference>
<feature type="domain" description="Protein kinase" evidence="8">
    <location>
        <begin position="45"/>
        <end position="414"/>
    </location>
</feature>
<evidence type="ECO:0000256" key="5">
    <source>
        <dbReference type="ARBA" id="ARBA00022840"/>
    </source>
</evidence>
<keyword evidence="4 9" id="KW-0418">Kinase</keyword>
<dbReference type="PROSITE" id="PS50011">
    <property type="entry name" value="PROTEIN_KINASE_DOM"/>
    <property type="match status" value="1"/>
</dbReference>
<dbReference type="Gene3D" id="1.10.510.10">
    <property type="entry name" value="Transferase(Phosphotransferase) domain 1"/>
    <property type="match status" value="1"/>
</dbReference>
<dbReference type="SUPFAM" id="SSF56112">
    <property type="entry name" value="Protein kinase-like (PK-like)"/>
    <property type="match status" value="1"/>
</dbReference>
<protein>
    <submittedName>
        <fullName evidence="9">Kinase-like domain-containing protein</fullName>
    </submittedName>
</protein>
<dbReference type="Pfam" id="PF00069">
    <property type="entry name" value="Pkinase"/>
    <property type="match status" value="2"/>
</dbReference>
<dbReference type="CDD" id="cd14008">
    <property type="entry name" value="STKc_LKB1_CaMKK"/>
    <property type="match status" value="1"/>
</dbReference>
<dbReference type="PANTHER" id="PTHR43895:SF152">
    <property type="entry name" value="SERINE_THREONINE-PROTEIN KINASE TOS3"/>
    <property type="match status" value="1"/>
</dbReference>
<feature type="compositionally biased region" description="Polar residues" evidence="7">
    <location>
        <begin position="513"/>
        <end position="530"/>
    </location>
</feature>
<dbReference type="PROSITE" id="PS00107">
    <property type="entry name" value="PROTEIN_KINASE_ATP"/>
    <property type="match status" value="1"/>
</dbReference>
<reference evidence="9" key="1">
    <citation type="submission" date="2022-01" db="EMBL/GenBank/DDBJ databases">
        <title>Comparative genomics reveals a dynamic genome evolution in the ectomycorrhizal milk-cap (Lactarius) mushrooms.</title>
        <authorList>
            <consortium name="DOE Joint Genome Institute"/>
            <person name="Lebreton A."/>
            <person name="Tang N."/>
            <person name="Kuo A."/>
            <person name="LaButti K."/>
            <person name="Drula E."/>
            <person name="Barry K."/>
            <person name="Clum A."/>
            <person name="Lipzen A."/>
            <person name="Mousain D."/>
            <person name="Ng V."/>
            <person name="Wang R."/>
            <person name="Wang X."/>
            <person name="Dai Y."/>
            <person name="Henrissat B."/>
            <person name="Grigoriev I.V."/>
            <person name="Guerin-Laguette A."/>
            <person name="Yu F."/>
            <person name="Martin F.M."/>
        </authorList>
    </citation>
    <scope>NUCLEOTIDE SEQUENCE</scope>
    <source>
        <strain evidence="9">QP</strain>
    </source>
</reference>
<keyword evidence="2" id="KW-0808">Transferase</keyword>
<feature type="compositionally biased region" description="Low complexity" evidence="7">
    <location>
        <begin position="641"/>
        <end position="654"/>
    </location>
</feature>
<gene>
    <name evidence="9" type="ORF">EDB92DRAFT_1861333</name>
</gene>